<name>A0A1I0LCV3_9BACT</name>
<evidence type="ECO:0000313" key="2">
    <source>
        <dbReference type="EMBL" id="SEU37170.1"/>
    </source>
</evidence>
<protein>
    <submittedName>
        <fullName evidence="2">Uncharacterized protein</fullName>
    </submittedName>
</protein>
<sequence>MSESKRRLTRPVETVRAELLADPDTQRIAKAVGMELPAYVELVLDYALNPDKQPVLQVASDEDLREAGYHPPSAEDVAHFFISASKGELGLGAPASYQTGFENASGAAPTSLRGDENQEPVSVDAETSQKLSQHVPKGGPDRL</sequence>
<evidence type="ECO:0000256" key="1">
    <source>
        <dbReference type="SAM" id="MobiDB-lite"/>
    </source>
</evidence>
<dbReference type="RefSeq" id="WP_093525711.1">
    <property type="nucleotide sequence ID" value="NZ_FOIJ01000023.1"/>
</dbReference>
<gene>
    <name evidence="2" type="ORF">SAMN05443639_12383</name>
</gene>
<dbReference type="Proteomes" id="UP000199181">
    <property type="component" value="Unassembled WGS sequence"/>
</dbReference>
<feature type="region of interest" description="Disordered" evidence="1">
    <location>
        <begin position="92"/>
        <end position="143"/>
    </location>
</feature>
<reference evidence="3" key="1">
    <citation type="submission" date="2016-10" db="EMBL/GenBank/DDBJ databases">
        <authorList>
            <person name="Varghese N."/>
            <person name="Submissions S."/>
        </authorList>
    </citation>
    <scope>NUCLEOTIDE SEQUENCE [LARGE SCALE GENOMIC DNA]</scope>
    <source>
        <strain evidence="3">DSM 16858</strain>
    </source>
</reference>
<dbReference type="EMBL" id="FOIJ01000023">
    <property type="protein sequence ID" value="SEU37170.1"/>
    <property type="molecule type" value="Genomic_DNA"/>
</dbReference>
<organism evidence="2 3">
    <name type="scientific">Stigmatella erecta</name>
    <dbReference type="NCBI Taxonomy" id="83460"/>
    <lineage>
        <taxon>Bacteria</taxon>
        <taxon>Pseudomonadati</taxon>
        <taxon>Myxococcota</taxon>
        <taxon>Myxococcia</taxon>
        <taxon>Myxococcales</taxon>
        <taxon>Cystobacterineae</taxon>
        <taxon>Archangiaceae</taxon>
        <taxon>Stigmatella</taxon>
    </lineage>
</organism>
<accession>A0A1I0LCV3</accession>
<evidence type="ECO:0000313" key="3">
    <source>
        <dbReference type="Proteomes" id="UP000199181"/>
    </source>
</evidence>
<proteinExistence type="predicted"/>
<dbReference type="AlphaFoldDB" id="A0A1I0LCV3"/>
<keyword evidence="3" id="KW-1185">Reference proteome</keyword>